<dbReference type="FunFam" id="3.80.10.10:FF:000383">
    <property type="entry name" value="Leucine-rich repeat receptor protein kinase EMS1"/>
    <property type="match status" value="1"/>
</dbReference>
<evidence type="ECO:0000256" key="5">
    <source>
        <dbReference type="ARBA" id="ARBA00022692"/>
    </source>
</evidence>
<evidence type="ECO:0000256" key="2">
    <source>
        <dbReference type="ARBA" id="ARBA00009592"/>
    </source>
</evidence>
<keyword evidence="4" id="KW-0433">Leucine-rich repeat</keyword>
<comment type="caution">
    <text evidence="15">The sequence shown here is derived from an EMBL/GenBank/DDBJ whole genome shotgun (WGS) entry which is preliminary data.</text>
</comment>
<evidence type="ECO:0000256" key="8">
    <source>
        <dbReference type="ARBA" id="ARBA00022989"/>
    </source>
</evidence>
<dbReference type="OrthoDB" id="1739302at2759"/>
<keyword evidence="7" id="KW-0677">Repeat</keyword>
<name>A0A1R3HPX6_9ROSI</name>
<comment type="similarity">
    <text evidence="2">Belongs to the RLP family.</text>
</comment>
<dbReference type="FunFam" id="3.80.10.10:FF:000095">
    <property type="entry name" value="LRR receptor-like serine/threonine-protein kinase GSO1"/>
    <property type="match status" value="1"/>
</dbReference>
<keyword evidence="8 12" id="KW-1133">Transmembrane helix</keyword>
<evidence type="ECO:0000256" key="7">
    <source>
        <dbReference type="ARBA" id="ARBA00022737"/>
    </source>
</evidence>
<dbReference type="GO" id="GO:0005886">
    <property type="term" value="C:plasma membrane"/>
    <property type="evidence" value="ECO:0007669"/>
    <property type="project" value="UniProtKB-SubCell"/>
</dbReference>
<dbReference type="PANTHER" id="PTHR48063">
    <property type="entry name" value="LRR RECEPTOR-LIKE KINASE"/>
    <property type="match status" value="1"/>
</dbReference>
<dbReference type="SMART" id="SM00369">
    <property type="entry name" value="LRR_TYP"/>
    <property type="match status" value="7"/>
</dbReference>
<feature type="domain" description="Leucine-rich repeat-containing N-terminal plant-type" evidence="14">
    <location>
        <begin position="40"/>
        <end position="76"/>
    </location>
</feature>
<keyword evidence="5 12" id="KW-0812">Transmembrane</keyword>
<dbReference type="Pfam" id="PF00560">
    <property type="entry name" value="LRR_1"/>
    <property type="match status" value="14"/>
</dbReference>
<dbReference type="AlphaFoldDB" id="A0A1R3HPX6"/>
<evidence type="ECO:0000313" key="15">
    <source>
        <dbReference type="EMBL" id="OMO72456.1"/>
    </source>
</evidence>
<reference evidence="16" key="1">
    <citation type="submission" date="2013-09" db="EMBL/GenBank/DDBJ databases">
        <title>Corchorus olitorius genome sequencing.</title>
        <authorList>
            <person name="Alam M."/>
            <person name="Haque M.S."/>
            <person name="Islam M.S."/>
            <person name="Emdad E.M."/>
            <person name="Islam M.M."/>
            <person name="Ahmed B."/>
            <person name="Halim A."/>
            <person name="Hossen Q.M.M."/>
            <person name="Hossain M.Z."/>
            <person name="Ahmed R."/>
            <person name="Khan M.M."/>
            <person name="Islam R."/>
            <person name="Rashid M.M."/>
            <person name="Khan S.A."/>
            <person name="Rahman M.S."/>
            <person name="Alam M."/>
            <person name="Yahiya A.S."/>
            <person name="Khan M.S."/>
            <person name="Azam M.S."/>
            <person name="Haque T."/>
            <person name="Lashkar M.Z.H."/>
            <person name="Akhand A.I."/>
            <person name="Morshed G."/>
            <person name="Roy S."/>
            <person name="Uddin K.S."/>
            <person name="Rabeya T."/>
            <person name="Hossain A.S."/>
            <person name="Chowdhury A."/>
            <person name="Snigdha A.R."/>
            <person name="Mortoza M.S."/>
            <person name="Matin S.A."/>
            <person name="Hoque S.M.E."/>
            <person name="Islam M.K."/>
            <person name="Roy D.K."/>
            <person name="Haider R."/>
            <person name="Moosa M.M."/>
            <person name="Elias S.M."/>
            <person name="Hasan A.M."/>
            <person name="Jahan S."/>
            <person name="Shafiuddin M."/>
            <person name="Mahmood N."/>
            <person name="Shommy N.S."/>
        </authorList>
    </citation>
    <scope>NUCLEOTIDE SEQUENCE [LARGE SCALE GENOMIC DNA]</scope>
    <source>
        <strain evidence="16">cv. O-4</strain>
    </source>
</reference>
<keyword evidence="11" id="KW-0325">Glycoprotein</keyword>
<dbReference type="InterPro" id="IPR013210">
    <property type="entry name" value="LRR_N_plant-typ"/>
</dbReference>
<feature type="chain" id="PRO_5012413056" description="Leucine-rich repeat-containing N-terminal plant-type domain-containing protein" evidence="13">
    <location>
        <begin position="29"/>
        <end position="850"/>
    </location>
</feature>
<evidence type="ECO:0000256" key="11">
    <source>
        <dbReference type="ARBA" id="ARBA00023180"/>
    </source>
</evidence>
<evidence type="ECO:0000256" key="3">
    <source>
        <dbReference type="ARBA" id="ARBA00022475"/>
    </source>
</evidence>
<evidence type="ECO:0000259" key="14">
    <source>
        <dbReference type="Pfam" id="PF08263"/>
    </source>
</evidence>
<evidence type="ECO:0000256" key="13">
    <source>
        <dbReference type="SAM" id="SignalP"/>
    </source>
</evidence>
<evidence type="ECO:0000256" key="10">
    <source>
        <dbReference type="ARBA" id="ARBA00023170"/>
    </source>
</evidence>
<evidence type="ECO:0000313" key="16">
    <source>
        <dbReference type="Proteomes" id="UP000187203"/>
    </source>
</evidence>
<evidence type="ECO:0000256" key="6">
    <source>
        <dbReference type="ARBA" id="ARBA00022729"/>
    </source>
</evidence>
<proteinExistence type="inferred from homology"/>
<feature type="signal peptide" evidence="13">
    <location>
        <begin position="1"/>
        <end position="28"/>
    </location>
</feature>
<dbReference type="SUPFAM" id="SSF52058">
    <property type="entry name" value="L domain-like"/>
    <property type="match status" value="3"/>
</dbReference>
<dbReference type="Gene3D" id="3.80.10.10">
    <property type="entry name" value="Ribonuclease Inhibitor"/>
    <property type="match status" value="5"/>
</dbReference>
<evidence type="ECO:0000256" key="12">
    <source>
        <dbReference type="SAM" id="Phobius"/>
    </source>
</evidence>
<comment type="subcellular location">
    <subcellularLocation>
        <location evidence="1">Cell membrane</location>
        <topology evidence="1">Single-pass type I membrane protein</topology>
    </subcellularLocation>
</comment>
<dbReference type="PANTHER" id="PTHR48063:SF29">
    <property type="entry name" value="LRR RECEPTOR-LIKE KINASE FAMILY PROTEIN"/>
    <property type="match status" value="1"/>
</dbReference>
<keyword evidence="10" id="KW-0675">Receptor</keyword>
<dbReference type="InterPro" id="IPR032675">
    <property type="entry name" value="LRR_dom_sf"/>
</dbReference>
<dbReference type="EMBL" id="AWUE01019644">
    <property type="protein sequence ID" value="OMO72456.1"/>
    <property type="molecule type" value="Genomic_DNA"/>
</dbReference>
<dbReference type="InterPro" id="IPR001611">
    <property type="entry name" value="Leu-rich_rpt"/>
</dbReference>
<dbReference type="Proteomes" id="UP000187203">
    <property type="component" value="Unassembled WGS sequence"/>
</dbReference>
<gene>
    <name evidence="15" type="ORF">COLO4_27607</name>
</gene>
<keyword evidence="9 12" id="KW-0472">Membrane</keyword>
<dbReference type="FunFam" id="3.80.10.10:FF:000111">
    <property type="entry name" value="LRR receptor-like serine/threonine-protein kinase ERECTA"/>
    <property type="match status" value="1"/>
</dbReference>
<dbReference type="FunFam" id="3.80.10.10:FF:000129">
    <property type="entry name" value="Leucine-rich repeat receptor-like kinase"/>
    <property type="match status" value="1"/>
</dbReference>
<keyword evidence="3" id="KW-1003">Cell membrane</keyword>
<sequence>MASKIALVGILNILTLLHLFSEILPLHASKLNPNSCSVIERDALLKFKEDLDDSAGRLVSWVGDDCCKEWLGVECNQETGKVTKLDLRNPSDPFVVDLLTFQSSQLRGNLNPSLLELKSLEYLDLSLNNFENTPIPDFIGSLHSLTYLNLSLSSFVGLIPPNLGNLSNLVFLDLHAFILEFNNVFPIPNIWVSDLNWISQLPSLQYLNLGYVNLSLASDTWLHEVNKLPNSLHELHLPSCHLQNLPISLPVVNFSSIHVINLRDNNLTSSSIPQWLFSLCNLQTLVLSFNQISGELNDFVGGLSKCKNISLEVLRLSFNQLSGEIPNTLGNLKNLKHLALKNNFFSGSIPEPIEDLSNLEILVLSANKLNGTVPEFIGRLNKLVFMYLEDNYWEGVISDSHFLQLKNLKEFVFSSGNNPMVFNVSKDWVPPFSLQLLNISNCQMGSISNSKFPSWLQTQKDLVFLRLQNVGISDQIPDWFWELTPQLQVLDLSHNKLQGKLPKSLVFPIPRFSQVDLSFNQFDGPIPLWQGLSFLSLRNNLFSGPIPENIGQGLLGVGMNVLDLSWNSLNGSIPSSLTEMLNLKVVSISNNQLSGNIPPWENNLQQLLAIDLSGNNLLGSIPISLCSQLSLQILSFSNNNLTGKIPPCLGILSSSLRLIDMSRNHLEGEIPEEITSLSELRSLNLSWNQLTGKIPNQIERLEDLQTLDLSNNHLSGPIPAIISFMPLLNQLNLSNNDLSGQIPAINQLKPFNDPSIYEGNPKLCGPPLKISCSKSTKNDNGYGPKWFLWLSVVVGCLVVVGLLTACGGLIIKSSWRNAYFQFVDESKERISTSFNSMPLVLKGKKYWERL</sequence>
<evidence type="ECO:0000256" key="9">
    <source>
        <dbReference type="ARBA" id="ARBA00023136"/>
    </source>
</evidence>
<dbReference type="InterPro" id="IPR003591">
    <property type="entry name" value="Leu-rich_rpt_typical-subtyp"/>
</dbReference>
<keyword evidence="16" id="KW-1185">Reference proteome</keyword>
<dbReference type="STRING" id="93759.A0A1R3HPX6"/>
<feature type="transmembrane region" description="Helical" evidence="12">
    <location>
        <begin position="786"/>
        <end position="811"/>
    </location>
</feature>
<accession>A0A1R3HPX6</accession>
<dbReference type="PRINTS" id="PR00019">
    <property type="entry name" value="LEURICHRPT"/>
</dbReference>
<keyword evidence="6 13" id="KW-0732">Signal</keyword>
<organism evidence="15 16">
    <name type="scientific">Corchorus olitorius</name>
    <dbReference type="NCBI Taxonomy" id="93759"/>
    <lineage>
        <taxon>Eukaryota</taxon>
        <taxon>Viridiplantae</taxon>
        <taxon>Streptophyta</taxon>
        <taxon>Embryophyta</taxon>
        <taxon>Tracheophyta</taxon>
        <taxon>Spermatophyta</taxon>
        <taxon>Magnoliopsida</taxon>
        <taxon>eudicotyledons</taxon>
        <taxon>Gunneridae</taxon>
        <taxon>Pentapetalae</taxon>
        <taxon>rosids</taxon>
        <taxon>malvids</taxon>
        <taxon>Malvales</taxon>
        <taxon>Malvaceae</taxon>
        <taxon>Grewioideae</taxon>
        <taxon>Apeibeae</taxon>
        <taxon>Corchorus</taxon>
    </lineage>
</organism>
<evidence type="ECO:0000256" key="1">
    <source>
        <dbReference type="ARBA" id="ARBA00004251"/>
    </source>
</evidence>
<dbReference type="InterPro" id="IPR046956">
    <property type="entry name" value="RLP23-like"/>
</dbReference>
<protein>
    <recommendedName>
        <fullName evidence="14">Leucine-rich repeat-containing N-terminal plant-type domain-containing protein</fullName>
    </recommendedName>
</protein>
<dbReference type="Pfam" id="PF08263">
    <property type="entry name" value="LRRNT_2"/>
    <property type="match status" value="1"/>
</dbReference>
<evidence type="ECO:0000256" key="4">
    <source>
        <dbReference type="ARBA" id="ARBA00022614"/>
    </source>
</evidence>